<dbReference type="GO" id="GO:0006364">
    <property type="term" value="P:rRNA processing"/>
    <property type="evidence" value="ECO:0007669"/>
    <property type="project" value="TreeGrafter"/>
</dbReference>
<evidence type="ECO:0000256" key="1">
    <source>
        <dbReference type="SAM" id="MobiDB-lite"/>
    </source>
</evidence>
<feature type="region of interest" description="Disordered" evidence="1">
    <location>
        <begin position="550"/>
        <end position="659"/>
    </location>
</feature>
<feature type="compositionally biased region" description="Acidic residues" evidence="1">
    <location>
        <begin position="752"/>
        <end position="785"/>
    </location>
</feature>
<organism evidence="2 3">
    <name type="scientific">Galendromus occidentalis</name>
    <name type="common">western predatory mite</name>
    <dbReference type="NCBI Taxonomy" id="34638"/>
    <lineage>
        <taxon>Eukaryota</taxon>
        <taxon>Metazoa</taxon>
        <taxon>Ecdysozoa</taxon>
        <taxon>Arthropoda</taxon>
        <taxon>Chelicerata</taxon>
        <taxon>Arachnida</taxon>
        <taxon>Acari</taxon>
        <taxon>Parasitiformes</taxon>
        <taxon>Mesostigmata</taxon>
        <taxon>Gamasina</taxon>
        <taxon>Phytoseioidea</taxon>
        <taxon>Phytoseiidae</taxon>
        <taxon>Typhlodrominae</taxon>
        <taxon>Galendromus</taxon>
    </lineage>
</organism>
<dbReference type="SUPFAM" id="SSF48371">
    <property type="entry name" value="ARM repeat"/>
    <property type="match status" value="1"/>
</dbReference>
<dbReference type="PANTHER" id="PTHR34105">
    <property type="entry name" value="PROLINE-, GLUTAMIC ACID- AND LEUCINE-RICH PROTEIN 1"/>
    <property type="match status" value="1"/>
</dbReference>
<sequence>MQILIQYMKNTNIPLEQKIRFYESLKEPGIGVPKHHLNEICPLVKNLLTNKARRVEGLILLDLILDKVPDQIFSEHLVFFLKQIIGMCANESHAETCLGVLNRLVIRCKSMLYMLRDIRHEVFPQLIQLVTRELAKVPVSCSLLSLTQSVVSLFSKSCGPNREHMERFLFKQIVQAELLNKATCEALARTLAMLSTCVADPETRHDVQTSYLDVMIRSCLLTERLHSQTQDRPTEESFQGTIYGITGETAFPDGVDHLQAKLILWRRLTFQLEVIGALLESNLSKSFSTESLFKLLNTVLVSGGRDEHLSFLHPSLILKTMTVLRQLICRFGDQLILKNHLFIPIFMDALDITLLNASVDLSFMRAYIYEAMSDWLQKIPPSAFYRNQPDSLMKIIKLSCEDVTSYTGPNQVVLVCAALKLQRAVVLSYGHRDKDHVRNLLMQLIPYAIEMTLPFKGVFCTSPACRNLIYELLVAFCTNPNTTLLPPSAEICKVVAEGMNDDDHRVQETCRASYKIISGIINPVECAFSTSYSHALHEHNREIKRLQLTRAERTRPVETQTIESSLRAPKTFEKATNTDVPSVRQAQMDAAIRAISRPGPKSQKRKLGEALGRTQIVTPSDEDDDEENLDEDAEDIDDDEDLDAEDEEEAFGEMECDVEMPLAKRSRMIPIQEHANGSDAAVIIADDDDDDDVVITREGPCSSREPELRVGEGEPEADDDDEDDVEPFSSDTADNNPIGRGAAADREREIVEEVDENDDDCDEDIVEEGDDDDDDDDDDEDDDDMCVITGDPAPARAQLRGKVSTSNGTDPVGENPSPAKVLAVLTPLEDSRENGQDESIKEIAPQAKVDTDPSDPAVIIAGGGEEMMEAVIVPIGVDDNDVVEDLKKSAGVELVKVAEASAGEASEGAA</sequence>
<protein>
    <submittedName>
        <fullName evidence="3">Uncharacterized protein LOC100906216</fullName>
    </submittedName>
</protein>
<dbReference type="RefSeq" id="XP_018495396.1">
    <property type="nucleotide sequence ID" value="XM_018639880.1"/>
</dbReference>
<feature type="compositionally biased region" description="Acidic residues" evidence="1">
    <location>
        <begin position="713"/>
        <end position="726"/>
    </location>
</feature>
<dbReference type="KEGG" id="goe:100906216"/>
<accession>A0AAJ7L6H2</accession>
<proteinExistence type="predicted"/>
<dbReference type="PANTHER" id="PTHR34105:SF1">
    <property type="entry name" value="PROLINE-, GLUTAMIC ACID- AND LEUCINE-RICH PROTEIN 1"/>
    <property type="match status" value="1"/>
</dbReference>
<dbReference type="Proteomes" id="UP000694867">
    <property type="component" value="Unplaced"/>
</dbReference>
<gene>
    <name evidence="3" type="primary">LOC100906216</name>
</gene>
<evidence type="ECO:0000313" key="3">
    <source>
        <dbReference type="RefSeq" id="XP_018495396.1"/>
    </source>
</evidence>
<feature type="compositionally biased region" description="Acidic residues" evidence="1">
    <location>
        <begin position="620"/>
        <end position="658"/>
    </location>
</feature>
<dbReference type="GO" id="GO:0005634">
    <property type="term" value="C:nucleus"/>
    <property type="evidence" value="ECO:0007669"/>
    <property type="project" value="TreeGrafter"/>
</dbReference>
<name>A0AAJ7L6H2_9ACAR</name>
<feature type="region of interest" description="Disordered" evidence="1">
    <location>
        <begin position="674"/>
        <end position="818"/>
    </location>
</feature>
<reference evidence="3" key="1">
    <citation type="submission" date="2025-08" db="UniProtKB">
        <authorList>
            <consortium name="RefSeq"/>
        </authorList>
    </citation>
    <scope>IDENTIFICATION</scope>
</reference>
<evidence type="ECO:0000313" key="2">
    <source>
        <dbReference type="Proteomes" id="UP000694867"/>
    </source>
</evidence>
<dbReference type="InterPro" id="IPR016024">
    <property type="entry name" value="ARM-type_fold"/>
</dbReference>
<dbReference type="GeneID" id="100906216"/>
<keyword evidence="2" id="KW-1185">Reference proteome</keyword>
<dbReference type="AlphaFoldDB" id="A0AAJ7L6H2"/>